<dbReference type="AlphaFoldDB" id="A0A2A9NPD2"/>
<dbReference type="GO" id="GO:0006606">
    <property type="term" value="P:protein import into nucleus"/>
    <property type="evidence" value="ECO:0007669"/>
    <property type="project" value="TreeGrafter"/>
</dbReference>
<dbReference type="InterPro" id="IPR001494">
    <property type="entry name" value="Importin-beta_N"/>
</dbReference>
<evidence type="ECO:0000313" key="7">
    <source>
        <dbReference type="Proteomes" id="UP000242287"/>
    </source>
</evidence>
<accession>A0A2A9NPD2</accession>
<evidence type="ECO:0000256" key="3">
    <source>
        <dbReference type="ARBA" id="ARBA00022448"/>
    </source>
</evidence>
<dbReference type="OrthoDB" id="361693at2759"/>
<evidence type="ECO:0000256" key="4">
    <source>
        <dbReference type="ARBA" id="ARBA00023242"/>
    </source>
</evidence>
<evidence type="ECO:0000256" key="1">
    <source>
        <dbReference type="ARBA" id="ARBA00004123"/>
    </source>
</evidence>
<dbReference type="PANTHER" id="PTHR10997">
    <property type="entry name" value="IMPORTIN-7, 8, 11"/>
    <property type="match status" value="1"/>
</dbReference>
<protein>
    <recommendedName>
        <fullName evidence="5">Importin N-terminal domain-containing protein</fullName>
    </recommendedName>
</protein>
<comment type="similarity">
    <text evidence="2">Belongs to the importin beta family.</text>
</comment>
<dbReference type="Pfam" id="PF03810">
    <property type="entry name" value="IBN_N"/>
    <property type="match status" value="1"/>
</dbReference>
<dbReference type="GO" id="GO:0005635">
    <property type="term" value="C:nuclear envelope"/>
    <property type="evidence" value="ECO:0007669"/>
    <property type="project" value="TreeGrafter"/>
</dbReference>
<dbReference type="EMBL" id="KZ301977">
    <property type="protein sequence ID" value="PFH52845.1"/>
    <property type="molecule type" value="Genomic_DNA"/>
</dbReference>
<dbReference type="PANTHER" id="PTHR10997:SF7">
    <property type="entry name" value="IMPORTIN-11"/>
    <property type="match status" value="1"/>
</dbReference>
<dbReference type="PROSITE" id="PS50166">
    <property type="entry name" value="IMPORTIN_B_NT"/>
    <property type="match status" value="1"/>
</dbReference>
<evidence type="ECO:0000256" key="2">
    <source>
        <dbReference type="ARBA" id="ARBA00007991"/>
    </source>
</evidence>
<dbReference type="InterPro" id="IPR016024">
    <property type="entry name" value="ARM-type_fold"/>
</dbReference>
<feature type="domain" description="Importin N-terminal" evidence="5">
    <location>
        <begin position="40"/>
        <end position="110"/>
    </location>
</feature>
<dbReference type="STRING" id="703135.A0A2A9NPD2"/>
<evidence type="ECO:0000259" key="5">
    <source>
        <dbReference type="PROSITE" id="PS50166"/>
    </source>
</evidence>
<dbReference type="Gene3D" id="1.25.10.10">
    <property type="entry name" value="Leucine-rich Repeat Variant"/>
    <property type="match status" value="1"/>
</dbReference>
<name>A0A2A9NPD2_9AGAR</name>
<dbReference type="GO" id="GO:0031267">
    <property type="term" value="F:small GTPase binding"/>
    <property type="evidence" value="ECO:0007669"/>
    <property type="project" value="InterPro"/>
</dbReference>
<comment type="subcellular location">
    <subcellularLocation>
        <location evidence="1">Nucleus</location>
    </subcellularLocation>
</comment>
<dbReference type="SUPFAM" id="SSF48371">
    <property type="entry name" value="ARM repeat"/>
    <property type="match status" value="1"/>
</dbReference>
<keyword evidence="4" id="KW-0539">Nucleus</keyword>
<evidence type="ECO:0000313" key="6">
    <source>
        <dbReference type="EMBL" id="PFH52845.1"/>
    </source>
</evidence>
<dbReference type="InterPro" id="IPR058669">
    <property type="entry name" value="TPR_IPO7/11-like"/>
</dbReference>
<keyword evidence="7" id="KW-1185">Reference proteome</keyword>
<dbReference type="Pfam" id="PF25758">
    <property type="entry name" value="TPR_IPO11"/>
    <property type="match status" value="1"/>
</dbReference>
<dbReference type="Proteomes" id="UP000242287">
    <property type="component" value="Unassembled WGS sequence"/>
</dbReference>
<sequence length="1049" mass="118099">MSTARPNIAGGVTIETVSQEELFQVISNASSQNPIFVQQSSKRLKQMLDMFGTFNALSEIAAQRNLALHIRQQAIIQFKNAALGHWKSRKLLSDEHRANIRTRTLSFLDEIDDTIFECNEVIVSKIARQDYPSKWPNLINDLMSVIDTTLQKYYSSIGENNQALLLLRRSLQLLNSILKEFGSIKMPTGVKVMAEIVDQLHLILYSYYSKIAASVSPSNVNLQNLDSPYVYGNFLLAHLIFKCLVKIAVWLWQKVDRLPKEESAKQVSWLQELFANSTFQLQTLFGLRQTLLNHMHEGGLGAIGFSRSIDILTRHIRLFGKLFRRLQQLSHVRFTELPMCGDLILFYWNQVVNATSGSPDFIADSNNAIYPVRFLVQGMVLFKDSLGQWSESRSARMHGTPNKNTLSKEFVETAVKVLITSFMPLNPSDLDNWVNDPEEWVNIEDKENDQWEYEIRPCSERVLVQLSNQFEEVVTPLLVSTFNEIATQLPVNLSSVLQKEALYCALGRCAQHLRNTIPFDQWLHETLSLEAQSRDPNSPIIKRRIAWLLGKWMSDSCASVKDPKVWEILAHLLKDRGAGTDTVVRLTAATALRECIDTIDFDADVFAPFLPSIISELVMLMSEADTMESKRRIDHSLNTVIEQSGVVPFIDMITKPLPQLWNGAGDDWLLKGSLLTTVTKLVESVKAESSSLGGIVVPLIRESLSPGAISYLDDDGLTLWLSALRNTVTISNVNGAPALNELFPLALELLATNLDLLGKITSIIESYIILDALGILQAHGVHLFRAFLSAIKSDAVTINIRDMIISLNLLVQTSPAALWGGPMYNSGLFSYMITTLAEGEKGTMLLTEYIYLFARIITADRQIFLQLMAATATATNLTEKYLFEALLDQWWGKASLCMFDSMSEPRCRKLAAMGIASLVSTARPEVLERLPTEIFNLWLDVFGEIKELQVISGADDSTPSPSPTNFKRYWELSDAPLHYFQSTEGTPEYDRRKAIYDRDPVRNIRLNAFIATHLQEAEAICGPTTFQSIYLSRADSTVLRQIQDEFTKL</sequence>
<keyword evidence="3" id="KW-0813">Transport</keyword>
<proteinExistence type="inferred from homology"/>
<reference evidence="6 7" key="1">
    <citation type="submission" date="2014-02" db="EMBL/GenBank/DDBJ databases">
        <title>Transposable element dynamics among asymbiotic and ectomycorrhizal Amanita fungi.</title>
        <authorList>
            <consortium name="DOE Joint Genome Institute"/>
            <person name="Hess J."/>
            <person name="Skrede I."/>
            <person name="Wolfe B."/>
            <person name="LaButti K."/>
            <person name="Ohm R.A."/>
            <person name="Grigoriev I.V."/>
            <person name="Pringle A."/>
        </authorList>
    </citation>
    <scope>NUCLEOTIDE SEQUENCE [LARGE SCALE GENOMIC DNA]</scope>
    <source>
        <strain evidence="6 7">SKay4041</strain>
    </source>
</reference>
<organism evidence="6 7">
    <name type="scientific">Amanita thiersii Skay4041</name>
    <dbReference type="NCBI Taxonomy" id="703135"/>
    <lineage>
        <taxon>Eukaryota</taxon>
        <taxon>Fungi</taxon>
        <taxon>Dikarya</taxon>
        <taxon>Basidiomycota</taxon>
        <taxon>Agaricomycotina</taxon>
        <taxon>Agaricomycetes</taxon>
        <taxon>Agaricomycetidae</taxon>
        <taxon>Agaricales</taxon>
        <taxon>Pluteineae</taxon>
        <taxon>Amanitaceae</taxon>
        <taxon>Amanita</taxon>
    </lineage>
</organism>
<dbReference type="GO" id="GO:0005829">
    <property type="term" value="C:cytosol"/>
    <property type="evidence" value="ECO:0007669"/>
    <property type="project" value="TreeGrafter"/>
</dbReference>
<gene>
    <name evidence="6" type="ORF">AMATHDRAFT_1887</name>
</gene>
<dbReference type="InterPro" id="IPR011989">
    <property type="entry name" value="ARM-like"/>
</dbReference>